<reference evidence="1" key="1">
    <citation type="journal article" date="2014" name="Front. Microbiol.">
        <title>High frequency of phylogenetically diverse reductive dehalogenase-homologous genes in deep subseafloor sedimentary metagenomes.</title>
        <authorList>
            <person name="Kawai M."/>
            <person name="Futagami T."/>
            <person name="Toyoda A."/>
            <person name="Takaki Y."/>
            <person name="Nishi S."/>
            <person name="Hori S."/>
            <person name="Arai W."/>
            <person name="Tsubouchi T."/>
            <person name="Morono Y."/>
            <person name="Uchiyama I."/>
            <person name="Ito T."/>
            <person name="Fujiyama A."/>
            <person name="Inagaki F."/>
            <person name="Takami H."/>
        </authorList>
    </citation>
    <scope>NUCLEOTIDE SEQUENCE</scope>
    <source>
        <strain evidence="1">Expedition CK06-06</strain>
    </source>
</reference>
<sequence>MGDLFGDWVDPWREIVLRGEDGRVFFEGSLRDRIMMTIDQCPQHRFLFLTKNPKQLAKWGKFPDNCWVGVTATNMRMLADACYMLKRVEVKVKYISVEPFLDFNRTDDLLAWNIETALFEAGIGWVIIGGLTGKNKFYPPENWIQEIELACGKSRIPIFEKDNLRKVWYNYPRQEMPMEGNYANSRRTQKR</sequence>
<dbReference type="AlphaFoldDB" id="X0ZZP9"/>
<dbReference type="InterPro" id="IPR011101">
    <property type="entry name" value="DUF5131"/>
</dbReference>
<dbReference type="Pfam" id="PF07505">
    <property type="entry name" value="DUF5131"/>
    <property type="match status" value="1"/>
</dbReference>
<proteinExistence type="predicted"/>
<accession>X0ZZP9</accession>
<name>X0ZZP9_9ZZZZ</name>
<gene>
    <name evidence="1" type="ORF">S01H1_76289</name>
</gene>
<comment type="caution">
    <text evidence="1">The sequence shown here is derived from an EMBL/GenBank/DDBJ whole genome shotgun (WGS) entry which is preliminary data.</text>
</comment>
<evidence type="ECO:0000313" key="1">
    <source>
        <dbReference type="EMBL" id="GAG53471.1"/>
    </source>
</evidence>
<evidence type="ECO:0008006" key="2">
    <source>
        <dbReference type="Google" id="ProtNLM"/>
    </source>
</evidence>
<organism evidence="1">
    <name type="scientific">marine sediment metagenome</name>
    <dbReference type="NCBI Taxonomy" id="412755"/>
    <lineage>
        <taxon>unclassified sequences</taxon>
        <taxon>metagenomes</taxon>
        <taxon>ecological metagenomes</taxon>
    </lineage>
</organism>
<dbReference type="EMBL" id="BARS01051185">
    <property type="protein sequence ID" value="GAG53471.1"/>
    <property type="molecule type" value="Genomic_DNA"/>
</dbReference>
<protein>
    <recommendedName>
        <fullName evidence="2">DUF5131 family protein</fullName>
    </recommendedName>
</protein>